<dbReference type="AlphaFoldDB" id="A0A388KZ06"/>
<feature type="compositionally biased region" description="Basic and acidic residues" evidence="7">
    <location>
        <begin position="286"/>
        <end position="299"/>
    </location>
</feature>
<sequence length="575" mass="64578">MAALAQSAVVAAISSAPVASGAVATSSSKAQSNSFALNGLKSASTSLQVAQPREWFSKTVSNSTRVECMKVWNPYNNKKFETMSYLPPLSDTMIAKQIQYLISNGWIHTIEFDQAGDITRTNGSWRTYYDGRYWTMWKLPMFGCNDPSQVLAEIKQCKTEYPNVFICVIGFDNARQVEDQPRRNIENPKRRRIIEGVGEEKEAIDLRGSDGVEAGDTGKRDVSLDAVHKTQQSHSHDNIEGSGGRSEGTCNEGESYEEDASNEEENSDSGSRNNEDGDDDDEEEEDRSRSSVTEERCSEDNTQNTSRRTHGGTSDGRSEEHNADKQLVLKEKANEGRRHILQGGRQRKDDTKVAKQSGVATGEESELFGKKQKDRLLRSIAKTFVHSTAKDATFYSSEDGFFNAVQLAATLLGEDVRAGWGKHVEKKGLQNVLIECNRMMTTVRGELSWHLRHWFWAERGVPLVRGAQTDHNNTMRNEPRCQMSKDKTWRRKDDEPWGASHFKRVLTKVFQIRKDGEKLGVTLQQLAFTELVIRTEIEQTKKSSKASDQLLQMFEKSRDDLFLGSIASVSAFIST</sequence>
<keyword evidence="5" id="KW-0150">Chloroplast</keyword>
<comment type="miscellaneous">
    <text evidence="5">The basic functional RuBisCO is composed of a large chain homodimer in a 'head-to-tail' conformation. In form I RuBisCO this homodimer is arranged in a barrel-like tetramer with the small subunits forming a tetrameric 'cap' on each end of the 'barrel'.</text>
</comment>
<dbReference type="PANTHER" id="PTHR31262">
    <property type="entry name" value="RIBULOSE BISPHOSPHATE CARBOXYLASE SMALL CHAIN 1, CHLOROPLASTIC"/>
    <property type="match status" value="1"/>
</dbReference>
<dbReference type="SMART" id="SM00961">
    <property type="entry name" value="RuBisCO_small"/>
    <property type="match status" value="1"/>
</dbReference>
<evidence type="ECO:0000256" key="1">
    <source>
        <dbReference type="ARBA" id="ARBA00022531"/>
    </source>
</evidence>
<keyword evidence="4 5" id="KW-0120">Carbon dioxide fixation</keyword>
<reference evidence="9 10" key="1">
    <citation type="journal article" date="2018" name="Cell">
        <title>The Chara Genome: Secondary Complexity and Implications for Plant Terrestrialization.</title>
        <authorList>
            <person name="Nishiyama T."/>
            <person name="Sakayama H."/>
            <person name="Vries J.D."/>
            <person name="Buschmann H."/>
            <person name="Saint-Marcoux D."/>
            <person name="Ullrich K.K."/>
            <person name="Haas F.B."/>
            <person name="Vanderstraeten L."/>
            <person name="Becker D."/>
            <person name="Lang D."/>
            <person name="Vosolsobe S."/>
            <person name="Rombauts S."/>
            <person name="Wilhelmsson P.K.I."/>
            <person name="Janitza P."/>
            <person name="Kern R."/>
            <person name="Heyl A."/>
            <person name="Rumpler F."/>
            <person name="Villalobos L.I.A.C."/>
            <person name="Clay J.M."/>
            <person name="Skokan R."/>
            <person name="Toyoda A."/>
            <person name="Suzuki Y."/>
            <person name="Kagoshima H."/>
            <person name="Schijlen E."/>
            <person name="Tajeshwar N."/>
            <person name="Catarino B."/>
            <person name="Hetherington A.J."/>
            <person name="Saltykova A."/>
            <person name="Bonnot C."/>
            <person name="Breuninger H."/>
            <person name="Symeonidi A."/>
            <person name="Radhakrishnan G.V."/>
            <person name="Van Nieuwerburgh F."/>
            <person name="Deforce D."/>
            <person name="Chang C."/>
            <person name="Karol K.G."/>
            <person name="Hedrich R."/>
            <person name="Ulvskov P."/>
            <person name="Glockner G."/>
            <person name="Delwiche C.F."/>
            <person name="Petrasek J."/>
            <person name="Van de Peer Y."/>
            <person name="Friml J."/>
            <person name="Beilby M."/>
            <person name="Dolan L."/>
            <person name="Kohara Y."/>
            <person name="Sugano S."/>
            <person name="Fujiyama A."/>
            <person name="Delaux P.-M."/>
            <person name="Quint M."/>
            <person name="TheiBen G."/>
            <person name="Hagemann M."/>
            <person name="Harholt J."/>
            <person name="Dunand C."/>
            <person name="Zachgo S."/>
            <person name="Langdale J."/>
            <person name="Maumus F."/>
            <person name="Straeten D.V.D."/>
            <person name="Gould S.B."/>
            <person name="Rensing S.A."/>
        </authorList>
    </citation>
    <scope>NUCLEOTIDE SEQUENCE [LARGE SCALE GENOMIC DNA]</scope>
    <source>
        <strain evidence="9 10">S276</strain>
    </source>
</reference>
<protein>
    <recommendedName>
        <fullName evidence="5">Ribulose bisphosphate carboxylase small subunit, chloroplastic</fullName>
        <shortName evidence="5">RuBisCO small subunit</shortName>
    </recommendedName>
</protein>
<evidence type="ECO:0000256" key="7">
    <source>
        <dbReference type="SAM" id="MobiDB-lite"/>
    </source>
</evidence>
<dbReference type="PANTHER" id="PTHR31262:SF0">
    <property type="entry name" value="RIBULOSE BISPHOSPHATE CARBOXYLASE SMALL SUBUNIT, CHLOROPLASTIC 1"/>
    <property type="match status" value="1"/>
</dbReference>
<dbReference type="InterPro" id="IPR024681">
    <property type="entry name" value="RuBisCO_ssu"/>
</dbReference>
<feature type="compositionally biased region" description="Acidic residues" evidence="7">
    <location>
        <begin position="254"/>
        <end position="267"/>
    </location>
</feature>
<keyword evidence="1 5" id="KW-0602">Photosynthesis</keyword>
<feature type="compositionally biased region" description="Basic and acidic residues" evidence="7">
    <location>
        <begin position="227"/>
        <end position="239"/>
    </location>
</feature>
<keyword evidence="5 6" id="KW-0934">Plastid</keyword>
<dbReference type="STRING" id="69332.A0A388KZ06"/>
<comment type="caution">
    <text evidence="9">The sequence shown here is derived from an EMBL/GenBank/DDBJ whole genome shotgun (WGS) entry which is preliminary data.</text>
</comment>
<dbReference type="GO" id="GO:0016984">
    <property type="term" value="F:ribulose-bisphosphate carboxylase activity"/>
    <property type="evidence" value="ECO:0007669"/>
    <property type="project" value="UniProtKB-UniRule"/>
</dbReference>
<comment type="function">
    <text evidence="5 6">RuBisCO catalyzes two reactions: the carboxylation of D-ribulose 1,5-bisphosphate, the primary event in carbon dioxide fixation, as well as the oxidative fragmentation of the pentose substrate. Both reactions occur simultaneously and in competition at the same active site. Although the small subunit is not catalytic it is essential for maximal activity.</text>
</comment>
<evidence type="ECO:0000259" key="8">
    <source>
        <dbReference type="SMART" id="SM00961"/>
    </source>
</evidence>
<name>A0A388KZ06_CHABU</name>
<dbReference type="InterPro" id="IPR000894">
    <property type="entry name" value="RuBisCO_ssu_dom"/>
</dbReference>
<evidence type="ECO:0000256" key="4">
    <source>
        <dbReference type="ARBA" id="ARBA00023300"/>
    </source>
</evidence>
<feature type="domain" description="Ribulose bisphosphate carboxylase small subunit" evidence="8">
    <location>
        <begin position="79"/>
        <end position="181"/>
    </location>
</feature>
<proteinExistence type="inferred from homology"/>
<dbReference type="GO" id="GO:0019253">
    <property type="term" value="P:reductive pentose-phosphate cycle"/>
    <property type="evidence" value="ECO:0007669"/>
    <property type="project" value="UniProtKB-UniRule"/>
</dbReference>
<gene>
    <name evidence="5" type="primary">RBCS</name>
    <name evidence="9" type="ORF">CBR_g19696</name>
</gene>
<dbReference type="HAMAP" id="MF_00859">
    <property type="entry name" value="RuBisCO_S_bact"/>
    <property type="match status" value="1"/>
</dbReference>
<organism evidence="9 10">
    <name type="scientific">Chara braunii</name>
    <name type="common">Braun's stonewort</name>
    <dbReference type="NCBI Taxonomy" id="69332"/>
    <lineage>
        <taxon>Eukaryota</taxon>
        <taxon>Viridiplantae</taxon>
        <taxon>Streptophyta</taxon>
        <taxon>Charophyceae</taxon>
        <taxon>Charales</taxon>
        <taxon>Characeae</taxon>
        <taxon>Chara</taxon>
    </lineage>
</organism>
<keyword evidence="2 5" id="KW-0113">Calvin cycle</keyword>
<dbReference type="CDD" id="cd03527">
    <property type="entry name" value="RuBisCO_small"/>
    <property type="match status" value="1"/>
</dbReference>
<comment type="subcellular location">
    <subcellularLocation>
        <location evidence="5">Plastid</location>
        <location evidence="5">Chloroplast</location>
    </subcellularLocation>
</comment>
<keyword evidence="3 5" id="KW-0601">Photorespiration</keyword>
<evidence type="ECO:0000313" key="9">
    <source>
        <dbReference type="EMBL" id="GBG75183.1"/>
    </source>
</evidence>
<dbReference type="InterPro" id="IPR036385">
    <property type="entry name" value="RuBisCO_ssu_sf"/>
</dbReference>
<feature type="compositionally biased region" description="Acidic residues" evidence="7">
    <location>
        <begin position="276"/>
        <end position="285"/>
    </location>
</feature>
<evidence type="ECO:0000313" key="10">
    <source>
        <dbReference type="Proteomes" id="UP000265515"/>
    </source>
</evidence>
<keyword evidence="10" id="KW-1185">Reference proteome</keyword>
<dbReference type="Proteomes" id="UP000265515">
    <property type="component" value="Unassembled WGS sequence"/>
</dbReference>
<evidence type="ECO:0000256" key="5">
    <source>
        <dbReference type="HAMAP-Rule" id="MF_00860"/>
    </source>
</evidence>
<dbReference type="PRINTS" id="PR00152">
    <property type="entry name" value="RUBISCOSMALL"/>
</dbReference>
<dbReference type="SUPFAM" id="SSF55239">
    <property type="entry name" value="RuBisCO, small subunit"/>
    <property type="match status" value="1"/>
</dbReference>
<comment type="subunit">
    <text evidence="5 6">Heterohexadecamer of 8 large and 8 small subunits.</text>
</comment>
<accession>A0A388KZ06</accession>
<evidence type="ECO:0000256" key="6">
    <source>
        <dbReference type="RuleBase" id="RU003627"/>
    </source>
</evidence>
<comment type="similarity">
    <text evidence="5 6">Belongs to the RuBisCO small chain family.</text>
</comment>
<dbReference type="Gramene" id="GBG75183">
    <property type="protein sequence ID" value="GBG75183"/>
    <property type="gene ID" value="CBR_g19696"/>
</dbReference>
<evidence type="ECO:0000256" key="2">
    <source>
        <dbReference type="ARBA" id="ARBA00022567"/>
    </source>
</evidence>
<dbReference type="Pfam" id="PF00101">
    <property type="entry name" value="RuBisCO_small"/>
    <property type="match status" value="1"/>
</dbReference>
<dbReference type="GO" id="GO:0009507">
    <property type="term" value="C:chloroplast"/>
    <property type="evidence" value="ECO:0007669"/>
    <property type="project" value="UniProtKB-SubCell"/>
</dbReference>
<evidence type="ECO:0000256" key="3">
    <source>
        <dbReference type="ARBA" id="ARBA00023238"/>
    </source>
</evidence>
<dbReference type="Gene3D" id="3.30.190.10">
    <property type="entry name" value="Ribulose bisphosphate carboxylase, small subunit"/>
    <property type="match status" value="1"/>
</dbReference>
<dbReference type="EMBL" id="BFEA01000219">
    <property type="protein sequence ID" value="GBG75183.1"/>
    <property type="molecule type" value="Genomic_DNA"/>
</dbReference>
<feature type="region of interest" description="Disordered" evidence="7">
    <location>
        <begin position="227"/>
        <end position="324"/>
    </location>
</feature>
<dbReference type="GO" id="GO:0009853">
    <property type="term" value="P:photorespiration"/>
    <property type="evidence" value="ECO:0007669"/>
    <property type="project" value="UniProtKB-UniRule"/>
</dbReference>